<protein>
    <recommendedName>
        <fullName evidence="3">4Fe-4S Wbl-type domain-containing protein</fullName>
    </recommendedName>
</protein>
<evidence type="ECO:0008006" key="3">
    <source>
        <dbReference type="Google" id="ProtNLM"/>
    </source>
</evidence>
<organism evidence="1 2">
    <name type="scientific">Mycolicibacterium sphagni</name>
    <dbReference type="NCBI Taxonomy" id="1786"/>
    <lineage>
        <taxon>Bacteria</taxon>
        <taxon>Bacillati</taxon>
        <taxon>Actinomycetota</taxon>
        <taxon>Actinomycetes</taxon>
        <taxon>Mycobacteriales</taxon>
        <taxon>Mycobacteriaceae</taxon>
        <taxon>Mycolicibacterium</taxon>
    </lineage>
</organism>
<gene>
    <name evidence="1" type="ORF">FEG63_21720</name>
</gene>
<reference evidence="1 2" key="1">
    <citation type="submission" date="2019-05" db="EMBL/GenBank/DDBJ databases">
        <title>Mycolicibacterium sphagni ENV482 genome assembly.</title>
        <authorList>
            <person name="Chen W."/>
            <person name="Faulkner N.W."/>
            <person name="Hyman M.R."/>
        </authorList>
    </citation>
    <scope>NUCLEOTIDE SEQUENCE [LARGE SCALE GENOMIC DNA]</scope>
    <source>
        <strain evidence="1 2">ENV482</strain>
    </source>
</reference>
<dbReference type="Proteomes" id="UP000708347">
    <property type="component" value="Unassembled WGS sequence"/>
</dbReference>
<comment type="caution">
    <text evidence="1">The sequence shown here is derived from an EMBL/GenBank/DDBJ whole genome shotgun (WGS) entry which is preliminary data.</text>
</comment>
<evidence type="ECO:0000313" key="2">
    <source>
        <dbReference type="Proteomes" id="UP000708347"/>
    </source>
</evidence>
<proteinExistence type="predicted"/>
<dbReference type="EMBL" id="VBSB01000014">
    <property type="protein sequence ID" value="NTY62164.1"/>
    <property type="molecule type" value="Genomic_DNA"/>
</dbReference>
<evidence type="ECO:0000313" key="1">
    <source>
        <dbReference type="EMBL" id="NTY62164.1"/>
    </source>
</evidence>
<accession>A0ABX2JZB9</accession>
<dbReference type="RefSeq" id="WP_174399892.1">
    <property type="nucleotide sequence ID" value="NZ_VBSB01000014.1"/>
</dbReference>
<keyword evidence="2" id="KW-1185">Reference proteome</keyword>
<sequence length="107" mass="11726">MPNSNIEPLFVPSAPCARNYKQWAQLEDQLDSVISHRASQKRKQEAAFPMVQDYCAHCPITAECYAKALNGDGRGEKTEFTGIAGGALFHEGEVSVPFAVLADRRTA</sequence>
<name>A0ABX2JZB9_9MYCO</name>